<dbReference type="InterPro" id="IPR038727">
    <property type="entry name" value="NadR/Ttd14_AAA_dom"/>
</dbReference>
<comment type="caution">
    <text evidence="2">The sequence shown here is derived from an EMBL/GenBank/DDBJ whole genome shotgun (WGS) entry which is preliminary data.</text>
</comment>
<evidence type="ECO:0000259" key="1">
    <source>
        <dbReference type="Pfam" id="PF13521"/>
    </source>
</evidence>
<dbReference type="Pfam" id="PF13521">
    <property type="entry name" value="AAA_28"/>
    <property type="match status" value="1"/>
</dbReference>
<dbReference type="SUPFAM" id="SSF52540">
    <property type="entry name" value="P-loop containing nucleoside triphosphate hydrolases"/>
    <property type="match status" value="1"/>
</dbReference>
<feature type="domain" description="NadR/Ttd14 AAA" evidence="1">
    <location>
        <begin position="7"/>
        <end position="186"/>
    </location>
</feature>
<dbReference type="Gene3D" id="3.40.50.300">
    <property type="entry name" value="P-loop containing nucleotide triphosphate hydrolases"/>
    <property type="match status" value="1"/>
</dbReference>
<reference evidence="2 3" key="1">
    <citation type="submission" date="2015-03" db="EMBL/GenBank/DDBJ databases">
        <title>RNA-seq based gene annotation and comparative genomics of four Zymoseptoria species reveal species-specific pathogenicity related genes and transposable element activity.</title>
        <authorList>
            <person name="Grandaubert J."/>
            <person name="Bhattacharyya A."/>
            <person name="Stukenbrock E.H."/>
        </authorList>
    </citation>
    <scope>NUCLEOTIDE SEQUENCE [LARGE SCALE GENOMIC DNA]</scope>
    <source>
        <strain evidence="2 3">Zb18110</strain>
    </source>
</reference>
<gene>
    <name evidence="2" type="ORF">TI39_contig597g00008</name>
</gene>
<organism evidence="2 3">
    <name type="scientific">Zymoseptoria brevis</name>
    <dbReference type="NCBI Taxonomy" id="1047168"/>
    <lineage>
        <taxon>Eukaryota</taxon>
        <taxon>Fungi</taxon>
        <taxon>Dikarya</taxon>
        <taxon>Ascomycota</taxon>
        <taxon>Pezizomycotina</taxon>
        <taxon>Dothideomycetes</taxon>
        <taxon>Dothideomycetidae</taxon>
        <taxon>Mycosphaerellales</taxon>
        <taxon>Mycosphaerellaceae</taxon>
        <taxon>Zymoseptoria</taxon>
    </lineage>
</organism>
<evidence type="ECO:0000313" key="2">
    <source>
        <dbReference type="EMBL" id="KJX96855.1"/>
    </source>
</evidence>
<evidence type="ECO:0000313" key="3">
    <source>
        <dbReference type="Proteomes" id="UP000033647"/>
    </source>
</evidence>
<accession>A0A0F4GKX9</accession>
<name>A0A0F4GKX9_9PEZI</name>
<dbReference type="OrthoDB" id="6118920at2759"/>
<dbReference type="InterPro" id="IPR027417">
    <property type="entry name" value="P-loop_NTPase"/>
</dbReference>
<dbReference type="EMBL" id="LAFY01000589">
    <property type="protein sequence ID" value="KJX96855.1"/>
    <property type="molecule type" value="Genomic_DNA"/>
</dbReference>
<dbReference type="AlphaFoldDB" id="A0A0F4GKX9"/>
<dbReference type="Proteomes" id="UP000033647">
    <property type="component" value="Unassembled WGS sequence"/>
</dbReference>
<protein>
    <recommendedName>
        <fullName evidence="1">NadR/Ttd14 AAA domain-containing protein</fullName>
    </recommendedName>
</protein>
<keyword evidence="3" id="KW-1185">Reference proteome</keyword>
<proteinExistence type="predicted"/>
<sequence>MPPPRNIYVVGAPCTGKTTIIRALQHHYATTKDACTFGRPTYISEVARRLLETLHISRDDITNSPEKCFTLQEAILHAQYQVERELEGNEFSSWYISDRSGLDPIVFAQLYVGVDGANKLLASSHWKALEAKMKHGLVILCESGCIWLKDDGVRLVPPNLTEWLRFDDAFKQLLGTSGIQYVLVPAALTDIGQRIELILRHHVPV</sequence>